<protein>
    <submittedName>
        <fullName evidence="1">Uncharacterized protein</fullName>
    </submittedName>
</protein>
<reference evidence="1 2" key="1">
    <citation type="journal article" date="2010" name="Stand. Genomic Sci.">
        <title>Complete genome sequence of Xylanimonas cellulosilytica type strain (XIL07).</title>
        <authorList>
            <person name="Foster B."/>
            <person name="Pukall R."/>
            <person name="Abt B."/>
            <person name="Nolan M."/>
            <person name="Glavina Del Rio T."/>
            <person name="Chen F."/>
            <person name="Lucas S."/>
            <person name="Tice H."/>
            <person name="Pitluck S."/>
            <person name="Cheng J.-F."/>
            <person name="Chertkov O."/>
            <person name="Brettin T."/>
            <person name="Han C."/>
            <person name="Detter J.C."/>
            <person name="Bruce D."/>
            <person name="Goodwin L."/>
            <person name="Ivanova N."/>
            <person name="Mavromatis K."/>
            <person name="Pati A."/>
            <person name="Mikhailova N."/>
            <person name="Chen A."/>
            <person name="Palaniappan K."/>
            <person name="Land M."/>
            <person name="Hauser L."/>
            <person name="Chang Y.-J."/>
            <person name="Jeffries C.D."/>
            <person name="Chain P."/>
            <person name="Rohde M."/>
            <person name="Goeker M."/>
            <person name="Bristow J."/>
            <person name="Eisen J.A."/>
            <person name="Markowitz V."/>
            <person name="Hugenholtz P."/>
            <person name="Kyrpides N.C."/>
            <person name="Klenk H.-P."/>
            <person name="Lapidus A."/>
        </authorList>
    </citation>
    <scope>NUCLEOTIDE SEQUENCE [LARGE SCALE GENOMIC DNA]</scope>
    <source>
        <strain evidence="2">DSM 15894 / CECT 5975 / LMG 20990 / XIL07</strain>
        <plasmid evidence="2">Plasmid pXCEL01</plasmid>
    </source>
</reference>
<sequence length="82" mass="9210">MPVRPQGDIPVIVRLVWDSHEELLPGRAIRWAEGFVMVMLKAPGAPSNAHELVCWLSADDVFRTLPRRPRQTRPMSAPPQAS</sequence>
<dbReference type="Proteomes" id="UP000002255">
    <property type="component" value="Plasmid pXCEL01"/>
</dbReference>
<dbReference type="AlphaFoldDB" id="D1C107"/>
<dbReference type="HOGENOM" id="CLU_2557539_0_0_11"/>
<proteinExistence type="predicted"/>
<dbReference type="EMBL" id="CP001822">
    <property type="protein sequence ID" value="ACZ32473.1"/>
    <property type="molecule type" value="Genomic_DNA"/>
</dbReference>
<geneLocation type="plasmid" evidence="1 2">
    <name>pXCEL01</name>
</geneLocation>
<evidence type="ECO:0000313" key="1">
    <source>
        <dbReference type="EMBL" id="ACZ32473.1"/>
    </source>
</evidence>
<keyword evidence="1" id="KW-0614">Plasmid</keyword>
<keyword evidence="2" id="KW-1185">Reference proteome</keyword>
<evidence type="ECO:0000313" key="2">
    <source>
        <dbReference type="Proteomes" id="UP000002255"/>
    </source>
</evidence>
<name>D1C107_XYLCX</name>
<organism evidence="1 2">
    <name type="scientific">Xylanimonas cellulosilytica (strain DSM 15894 / JCM 12276 / CECT 5975 / KCTC 9989 / LMG 20990 / NBRC 107835 / XIL07)</name>
    <dbReference type="NCBI Taxonomy" id="446471"/>
    <lineage>
        <taxon>Bacteria</taxon>
        <taxon>Bacillati</taxon>
        <taxon>Actinomycetota</taxon>
        <taxon>Actinomycetes</taxon>
        <taxon>Micrococcales</taxon>
        <taxon>Promicromonosporaceae</taxon>
        <taxon>Xylanimonas</taxon>
    </lineage>
</organism>
<accession>D1C107</accession>
<dbReference type="KEGG" id="xce:Xcel_3474"/>
<gene>
    <name evidence="1" type="ORF">Xcel_3474</name>
</gene>